<dbReference type="Proteomes" id="UP000236023">
    <property type="component" value="Unassembled WGS sequence"/>
</dbReference>
<dbReference type="InterPro" id="IPR035437">
    <property type="entry name" value="SNase_OB-fold_sf"/>
</dbReference>
<evidence type="ECO:0000313" key="2">
    <source>
        <dbReference type="EMBL" id="PNG11063.1"/>
    </source>
</evidence>
<dbReference type="EMBL" id="POUT01000001">
    <property type="protein sequence ID" value="PNG11063.1"/>
    <property type="molecule type" value="Genomic_DNA"/>
</dbReference>
<dbReference type="AlphaFoldDB" id="A0A2N8T8I0"/>
<dbReference type="SUPFAM" id="SSF50199">
    <property type="entry name" value="Staphylococcal nuclease"/>
    <property type="match status" value="1"/>
</dbReference>
<proteinExistence type="predicted"/>
<feature type="domain" description="TNase-like" evidence="1">
    <location>
        <begin position="35"/>
        <end position="166"/>
    </location>
</feature>
<name>A0A2N8T8I0_STUST</name>
<dbReference type="Pfam" id="PF00565">
    <property type="entry name" value="SNase"/>
    <property type="match status" value="1"/>
</dbReference>
<dbReference type="PROSITE" id="PS50830">
    <property type="entry name" value="TNASE_3"/>
    <property type="match status" value="1"/>
</dbReference>
<evidence type="ECO:0000259" key="1">
    <source>
        <dbReference type="PROSITE" id="PS50830"/>
    </source>
</evidence>
<evidence type="ECO:0000313" key="3">
    <source>
        <dbReference type="Proteomes" id="UP000236023"/>
    </source>
</evidence>
<sequence length="265" mass="29166">MGFSEHMKKASLVGAFFVSVFWTLQALAFCPAAERLPLVEVARVVDGDTLRLVDGRSVRLIGINTPERSRHGRKAEAFAEAAWRHLDVLVKGNGDRVGLSVGREPQDRHGRVLAHVYDAQGRNLEAALLAEGLGYAVAVAPNTELAGCHWAAEEHARRAGKGVWRKPALQTAHSLRQAGFALVGGKVERVERNRAGFWLELDGPLVVHVPLQAVEAFDAQRLSALAGKTIEARGWVVDRRGRTGRKEQARWMLRLTHPAMLSMTR</sequence>
<protein>
    <submittedName>
        <fullName evidence="2">Nuclease</fullName>
    </submittedName>
</protein>
<dbReference type="InterPro" id="IPR016071">
    <property type="entry name" value="Staphylococal_nuclease_OB-fold"/>
</dbReference>
<organism evidence="2 3">
    <name type="scientific">Stutzerimonas stutzeri</name>
    <name type="common">Pseudomonas stutzeri</name>
    <dbReference type="NCBI Taxonomy" id="316"/>
    <lineage>
        <taxon>Bacteria</taxon>
        <taxon>Pseudomonadati</taxon>
        <taxon>Pseudomonadota</taxon>
        <taxon>Gammaproteobacteria</taxon>
        <taxon>Pseudomonadales</taxon>
        <taxon>Pseudomonadaceae</taxon>
        <taxon>Stutzerimonas</taxon>
    </lineage>
</organism>
<comment type="caution">
    <text evidence="2">The sequence shown here is derived from an EMBL/GenBank/DDBJ whole genome shotgun (WGS) entry which is preliminary data.</text>
</comment>
<gene>
    <name evidence="2" type="ORF">CXK94_00340</name>
</gene>
<dbReference type="SMART" id="SM00318">
    <property type="entry name" value="SNc"/>
    <property type="match status" value="1"/>
</dbReference>
<dbReference type="Gene3D" id="2.40.50.90">
    <property type="match status" value="1"/>
</dbReference>
<accession>A0A2N8T8I0</accession>
<reference evidence="2 3" key="1">
    <citation type="submission" date="2018-01" db="EMBL/GenBank/DDBJ databases">
        <title>Denitrification phenotypes of diverse strains of Pseudomonas stutzeri.</title>
        <authorList>
            <person name="Milligan D.A."/>
            <person name="Bergaust L."/>
            <person name="Bakken L.R."/>
            <person name="Frostegard A."/>
        </authorList>
    </citation>
    <scope>NUCLEOTIDE SEQUENCE [LARGE SCALE GENOMIC DNA]</scope>
    <source>
        <strain evidence="2 3">24a75</strain>
    </source>
</reference>